<dbReference type="EMBL" id="ATFC01000002">
    <property type="protein sequence ID" value="EPF47719.1"/>
    <property type="molecule type" value="Genomic_DNA"/>
</dbReference>
<keyword evidence="2" id="KW-1185">Reference proteome</keyword>
<accession>S3MFA2</accession>
<dbReference type="PATRIC" id="fig|1125702.3.peg.651"/>
<dbReference type="Gene3D" id="3.30.2020.10">
    <property type="entry name" value="NE0471-like N-terminal domain"/>
    <property type="match status" value="1"/>
</dbReference>
<dbReference type="InterPro" id="IPR018841">
    <property type="entry name" value="DUF2442"/>
</dbReference>
<comment type="caution">
    <text evidence="1">The sequence shown here is derived from an EMBL/GenBank/DDBJ whole genome shotgun (WGS) entry which is preliminary data.</text>
</comment>
<protein>
    <recommendedName>
        <fullName evidence="3">DUF2442 domain-containing protein</fullName>
    </recommendedName>
</protein>
<proteinExistence type="predicted"/>
<organism evidence="1 2">
    <name type="scientific">Treponema vincentii F0403</name>
    <dbReference type="NCBI Taxonomy" id="1125702"/>
    <lineage>
        <taxon>Bacteria</taxon>
        <taxon>Pseudomonadati</taxon>
        <taxon>Spirochaetota</taxon>
        <taxon>Spirochaetia</taxon>
        <taxon>Spirochaetales</taxon>
        <taxon>Treponemataceae</taxon>
        <taxon>Treponema</taxon>
    </lineage>
</organism>
<dbReference type="Pfam" id="PF10387">
    <property type="entry name" value="DUF2442"/>
    <property type="match status" value="1"/>
</dbReference>
<evidence type="ECO:0008006" key="3">
    <source>
        <dbReference type="Google" id="ProtNLM"/>
    </source>
</evidence>
<sequence length="151" mass="17386">MFHKIRAVHTLPDYRLYIQFSEGLTKIYDVKPLFTKWAAFKRLENEPELFDDVEVDTGGYGIVWNDELDLSCDELYENGKTVKNPFDGLIAMSDATLLWGLHESTLRKAIAYGKLVNGIDACKYGKQWVISVEAMKREYGQPIVDTVERCR</sequence>
<name>S3MFA2_9SPIR</name>
<dbReference type="RefSeq" id="WP_016518163.1">
    <property type="nucleotide sequence ID" value="NZ_KE332512.1"/>
</dbReference>
<dbReference type="GeneID" id="301460814"/>
<dbReference type="Proteomes" id="UP000014605">
    <property type="component" value="Unassembled WGS sequence"/>
</dbReference>
<dbReference type="SUPFAM" id="SSF143880">
    <property type="entry name" value="NE0471 N-terminal domain-like"/>
    <property type="match status" value="1"/>
</dbReference>
<evidence type="ECO:0000313" key="1">
    <source>
        <dbReference type="EMBL" id="EPF47719.1"/>
    </source>
</evidence>
<dbReference type="InterPro" id="IPR036782">
    <property type="entry name" value="NE0471-like_N"/>
</dbReference>
<evidence type="ECO:0000313" key="2">
    <source>
        <dbReference type="Proteomes" id="UP000014605"/>
    </source>
</evidence>
<dbReference type="AlphaFoldDB" id="S3MFA2"/>
<reference evidence="1 2" key="1">
    <citation type="submission" date="2013-04" db="EMBL/GenBank/DDBJ databases">
        <title>The Genome Sequence of Treponema vincentii F0403.</title>
        <authorList>
            <consortium name="The Broad Institute Genomics Platform"/>
            <person name="Earl A."/>
            <person name="Ward D."/>
            <person name="Feldgarden M."/>
            <person name="Gevers D."/>
            <person name="Leonetti C."/>
            <person name="Izard J."/>
            <person name="Walker B."/>
            <person name="Young S."/>
            <person name="Zeng Q."/>
            <person name="Gargeya S."/>
            <person name="Fitzgerald M."/>
            <person name="Haas B."/>
            <person name="Abouelleil A."/>
            <person name="Allen A.W."/>
            <person name="Alvarado L."/>
            <person name="Arachchi H.M."/>
            <person name="Berlin A.M."/>
            <person name="Chapman S.B."/>
            <person name="Gainer-Dewar J."/>
            <person name="Goldberg J."/>
            <person name="Griggs A."/>
            <person name="Gujja S."/>
            <person name="Hansen M."/>
            <person name="Howarth C."/>
            <person name="Imamovic A."/>
            <person name="Ireland A."/>
            <person name="Larimer J."/>
            <person name="McCowan C."/>
            <person name="Murphy C."/>
            <person name="Pearson M."/>
            <person name="Poon T.W."/>
            <person name="Priest M."/>
            <person name="Roberts A."/>
            <person name="Saif S."/>
            <person name="Shea T."/>
            <person name="Sisk P."/>
            <person name="Sykes S."/>
            <person name="Wortman J."/>
            <person name="Nusbaum C."/>
            <person name="Birren B."/>
        </authorList>
    </citation>
    <scope>NUCLEOTIDE SEQUENCE [LARGE SCALE GENOMIC DNA]</scope>
    <source>
        <strain evidence="1 2">F0403</strain>
    </source>
</reference>
<dbReference type="HOGENOM" id="CLU_1774729_0_0_12"/>
<gene>
    <name evidence="1" type="ORF">HMPREF1222_00622</name>
</gene>